<dbReference type="Proteomes" id="UP000003240">
    <property type="component" value="Unassembled WGS sequence"/>
</dbReference>
<reference evidence="2 3" key="1">
    <citation type="journal article" date="2011" name="EMBO J.">
        <title>Structural diversity of bacterial flagellar motors.</title>
        <authorList>
            <person name="Chen S."/>
            <person name="Beeby M."/>
            <person name="Murphy G.E."/>
            <person name="Leadbetter J.R."/>
            <person name="Hendrixson D.R."/>
            <person name="Briegel A."/>
            <person name="Li Z."/>
            <person name="Shi J."/>
            <person name="Tocheva E.I."/>
            <person name="Muller A."/>
            <person name="Dobro M.J."/>
            <person name="Jensen G.J."/>
        </authorList>
    </citation>
    <scope>NUCLEOTIDE SEQUENCE [LARGE SCALE GENOMIC DNA]</scope>
    <source>
        <strain evidence="2 3">DSM 6540</strain>
    </source>
</reference>
<dbReference type="AlphaFoldDB" id="F7NMX5"/>
<name>F7NMX5_9FIRM</name>
<organism evidence="2 3">
    <name type="scientific">Acetonema longum DSM 6540</name>
    <dbReference type="NCBI Taxonomy" id="1009370"/>
    <lineage>
        <taxon>Bacteria</taxon>
        <taxon>Bacillati</taxon>
        <taxon>Bacillota</taxon>
        <taxon>Negativicutes</taxon>
        <taxon>Acetonemataceae</taxon>
        <taxon>Acetonema</taxon>
    </lineage>
</organism>
<dbReference type="RefSeq" id="WP_004098110.1">
    <property type="nucleotide sequence ID" value="NZ_AFGF01000193.1"/>
</dbReference>
<keyword evidence="3" id="KW-1185">Reference proteome</keyword>
<accession>F7NMX5</accession>
<feature type="region of interest" description="Disordered" evidence="1">
    <location>
        <begin position="1"/>
        <end position="25"/>
    </location>
</feature>
<comment type="caution">
    <text evidence="2">The sequence shown here is derived from an EMBL/GenBank/DDBJ whole genome shotgun (WGS) entry which is preliminary data.</text>
</comment>
<dbReference type="EMBL" id="AFGF01000193">
    <property type="protein sequence ID" value="EGO62619.1"/>
    <property type="molecule type" value="Genomic_DNA"/>
</dbReference>
<protein>
    <submittedName>
        <fullName evidence="2">Uncharacterized protein</fullName>
    </submittedName>
</protein>
<proteinExistence type="predicted"/>
<gene>
    <name evidence="2" type="ORF">ALO_17291</name>
</gene>
<dbReference type="STRING" id="1009370.ALO_17291"/>
<evidence type="ECO:0000313" key="2">
    <source>
        <dbReference type="EMBL" id="EGO62619.1"/>
    </source>
</evidence>
<feature type="compositionally biased region" description="Polar residues" evidence="1">
    <location>
        <begin position="1"/>
        <end position="12"/>
    </location>
</feature>
<evidence type="ECO:0000313" key="3">
    <source>
        <dbReference type="Proteomes" id="UP000003240"/>
    </source>
</evidence>
<evidence type="ECO:0000256" key="1">
    <source>
        <dbReference type="SAM" id="MobiDB-lite"/>
    </source>
</evidence>
<sequence>MSKVSFQTNRSIGQRGKCLPLLPDHDGTKLKGVDDTVKTRDMAEVLWESVQ</sequence>